<gene>
    <name evidence="2" type="ORF">Pmgp_02344</name>
</gene>
<evidence type="ECO:0000313" key="2">
    <source>
        <dbReference type="EMBL" id="TEB10435.1"/>
    </source>
</evidence>
<dbReference type="SMART" id="SM00419">
    <property type="entry name" value="HTH_CRP"/>
    <property type="match status" value="1"/>
</dbReference>
<dbReference type="Gene3D" id="2.60.120.10">
    <property type="entry name" value="Jelly Rolls"/>
    <property type="match status" value="1"/>
</dbReference>
<dbReference type="InterPro" id="IPR014710">
    <property type="entry name" value="RmlC-like_jellyroll"/>
</dbReference>
<organism evidence="2 3">
    <name type="scientific">Pelotomaculum propionicicum</name>
    <dbReference type="NCBI Taxonomy" id="258475"/>
    <lineage>
        <taxon>Bacteria</taxon>
        <taxon>Bacillati</taxon>
        <taxon>Bacillota</taxon>
        <taxon>Clostridia</taxon>
        <taxon>Eubacteriales</taxon>
        <taxon>Desulfotomaculaceae</taxon>
        <taxon>Pelotomaculum</taxon>
    </lineage>
</organism>
<dbReference type="EMBL" id="QFFZ01000026">
    <property type="protein sequence ID" value="TEB10435.1"/>
    <property type="molecule type" value="Genomic_DNA"/>
</dbReference>
<dbReference type="PROSITE" id="PS51063">
    <property type="entry name" value="HTH_CRP_2"/>
    <property type="match status" value="1"/>
</dbReference>
<sequence length="155" mass="17872">MFLESNLLLNHPSAVYFQTLLPSELIRITQANLSKAMAADYEITLDIVGSISHKYYSAMDQVRENYNHNATWKVYNMLLILAENFGTCRDNRIMINLKVSQQMLSNLLGINRITTVKIIKEMKDLELIEQVNGFYCIRDIKKLRHYKQLAGAVGE</sequence>
<dbReference type="InterPro" id="IPR036390">
    <property type="entry name" value="WH_DNA-bd_sf"/>
</dbReference>
<comment type="caution">
    <text evidence="2">The sequence shown here is derived from an EMBL/GenBank/DDBJ whole genome shotgun (WGS) entry which is preliminary data.</text>
</comment>
<dbReference type="GO" id="GO:0003677">
    <property type="term" value="F:DNA binding"/>
    <property type="evidence" value="ECO:0007669"/>
    <property type="project" value="InterPro"/>
</dbReference>
<evidence type="ECO:0000313" key="3">
    <source>
        <dbReference type="Proteomes" id="UP000297597"/>
    </source>
</evidence>
<dbReference type="Pfam" id="PF13545">
    <property type="entry name" value="HTH_Crp_2"/>
    <property type="match status" value="1"/>
</dbReference>
<dbReference type="GO" id="GO:0006355">
    <property type="term" value="P:regulation of DNA-templated transcription"/>
    <property type="evidence" value="ECO:0007669"/>
    <property type="project" value="InterPro"/>
</dbReference>
<reference evidence="2 3" key="1">
    <citation type="journal article" date="2018" name="Environ. Microbiol.">
        <title>Novel energy conservation strategies and behaviour of Pelotomaculum schinkii driving syntrophic propionate catabolism.</title>
        <authorList>
            <person name="Hidalgo-Ahumada C.A.P."/>
            <person name="Nobu M.K."/>
            <person name="Narihiro T."/>
            <person name="Tamaki H."/>
            <person name="Liu W.T."/>
            <person name="Kamagata Y."/>
            <person name="Stams A.J.M."/>
            <person name="Imachi H."/>
            <person name="Sousa D.Z."/>
        </authorList>
    </citation>
    <scope>NUCLEOTIDE SEQUENCE [LARGE SCALE GENOMIC DNA]</scope>
    <source>
        <strain evidence="2 3">MGP</strain>
    </source>
</reference>
<dbReference type="Proteomes" id="UP000297597">
    <property type="component" value="Unassembled WGS sequence"/>
</dbReference>
<proteinExistence type="predicted"/>
<keyword evidence="3" id="KW-1185">Reference proteome</keyword>
<dbReference type="AlphaFoldDB" id="A0A4Y7RN81"/>
<accession>A0A4Y7RN81</accession>
<dbReference type="SUPFAM" id="SSF46785">
    <property type="entry name" value="Winged helix' DNA-binding domain"/>
    <property type="match status" value="1"/>
</dbReference>
<dbReference type="InterPro" id="IPR012318">
    <property type="entry name" value="HTH_CRP"/>
</dbReference>
<feature type="domain" description="HTH crp-type" evidence="1">
    <location>
        <begin position="68"/>
        <end position="141"/>
    </location>
</feature>
<protein>
    <recommendedName>
        <fullName evidence="1">HTH crp-type domain-containing protein</fullName>
    </recommendedName>
</protein>
<name>A0A4Y7RN81_9FIRM</name>
<evidence type="ECO:0000259" key="1">
    <source>
        <dbReference type="PROSITE" id="PS51063"/>
    </source>
</evidence>
<dbReference type="RefSeq" id="WP_243119821.1">
    <property type="nucleotide sequence ID" value="NZ_QFFZ01000026.1"/>
</dbReference>